<keyword evidence="2" id="KW-1185">Reference proteome</keyword>
<proteinExistence type="predicted"/>
<dbReference type="SUPFAM" id="SSF52540">
    <property type="entry name" value="P-loop containing nucleoside triphosphate hydrolases"/>
    <property type="match status" value="1"/>
</dbReference>
<accession>A0AAN7VMK9</accession>
<sequence>MLSKTDLRNGFLLNGFPRTAKQASIFVKEIGDVDVILYLYAEMQTMISRIKKKVEENLNVDILTQNIRTYTVEIKKALSKFGTKIEKVCDTVQNYMTHML</sequence>
<reference evidence="1 2" key="1">
    <citation type="journal article" date="2024" name="Insects">
        <title>An Improved Chromosome-Level Genome Assembly of the Firefly Pyrocoelia pectoralis.</title>
        <authorList>
            <person name="Fu X."/>
            <person name="Meyer-Rochow V.B."/>
            <person name="Ballantyne L."/>
            <person name="Zhu X."/>
        </authorList>
    </citation>
    <scope>NUCLEOTIDE SEQUENCE [LARGE SCALE GENOMIC DNA]</scope>
    <source>
        <strain evidence="1">XCY_ONT2</strain>
    </source>
</reference>
<dbReference type="InterPro" id="IPR027417">
    <property type="entry name" value="P-loop_NTPase"/>
</dbReference>
<protein>
    <recommendedName>
        <fullName evidence="3">Adenylate kinase</fullName>
    </recommendedName>
</protein>
<name>A0AAN7VMK9_9COLE</name>
<dbReference type="EMBL" id="JAVRBK010000003">
    <property type="protein sequence ID" value="KAK5646549.1"/>
    <property type="molecule type" value="Genomic_DNA"/>
</dbReference>
<evidence type="ECO:0008006" key="3">
    <source>
        <dbReference type="Google" id="ProtNLM"/>
    </source>
</evidence>
<comment type="caution">
    <text evidence="1">The sequence shown here is derived from an EMBL/GenBank/DDBJ whole genome shotgun (WGS) entry which is preliminary data.</text>
</comment>
<evidence type="ECO:0000313" key="1">
    <source>
        <dbReference type="EMBL" id="KAK5646549.1"/>
    </source>
</evidence>
<dbReference type="AlphaFoldDB" id="A0AAN7VMK9"/>
<dbReference type="Proteomes" id="UP001329430">
    <property type="component" value="Chromosome 3"/>
</dbReference>
<evidence type="ECO:0000313" key="2">
    <source>
        <dbReference type="Proteomes" id="UP001329430"/>
    </source>
</evidence>
<gene>
    <name evidence="1" type="ORF">RI129_005013</name>
</gene>
<dbReference type="Gene3D" id="3.40.50.300">
    <property type="entry name" value="P-loop containing nucleotide triphosphate hydrolases"/>
    <property type="match status" value="1"/>
</dbReference>
<dbReference type="Pfam" id="PF00406">
    <property type="entry name" value="ADK"/>
    <property type="match status" value="1"/>
</dbReference>
<organism evidence="1 2">
    <name type="scientific">Pyrocoelia pectoralis</name>
    <dbReference type="NCBI Taxonomy" id="417401"/>
    <lineage>
        <taxon>Eukaryota</taxon>
        <taxon>Metazoa</taxon>
        <taxon>Ecdysozoa</taxon>
        <taxon>Arthropoda</taxon>
        <taxon>Hexapoda</taxon>
        <taxon>Insecta</taxon>
        <taxon>Pterygota</taxon>
        <taxon>Neoptera</taxon>
        <taxon>Endopterygota</taxon>
        <taxon>Coleoptera</taxon>
        <taxon>Polyphaga</taxon>
        <taxon>Elateriformia</taxon>
        <taxon>Elateroidea</taxon>
        <taxon>Lampyridae</taxon>
        <taxon>Lampyrinae</taxon>
        <taxon>Pyrocoelia</taxon>
    </lineage>
</organism>